<feature type="chain" id="PRO_5040371489" evidence="1">
    <location>
        <begin position="28"/>
        <end position="124"/>
    </location>
</feature>
<organism evidence="2 3">
    <name type="scientific">Austropuccinia psidii MF-1</name>
    <dbReference type="NCBI Taxonomy" id="1389203"/>
    <lineage>
        <taxon>Eukaryota</taxon>
        <taxon>Fungi</taxon>
        <taxon>Dikarya</taxon>
        <taxon>Basidiomycota</taxon>
        <taxon>Pucciniomycotina</taxon>
        <taxon>Pucciniomycetes</taxon>
        <taxon>Pucciniales</taxon>
        <taxon>Sphaerophragmiaceae</taxon>
        <taxon>Austropuccinia</taxon>
    </lineage>
</organism>
<keyword evidence="1" id="KW-0732">Signal</keyword>
<evidence type="ECO:0000313" key="3">
    <source>
        <dbReference type="Proteomes" id="UP000765509"/>
    </source>
</evidence>
<accession>A0A9Q3E3Z0</accession>
<proteinExistence type="predicted"/>
<gene>
    <name evidence="2" type="ORF">O181_050587</name>
</gene>
<keyword evidence="3" id="KW-1185">Reference proteome</keyword>
<dbReference type="Proteomes" id="UP000765509">
    <property type="component" value="Unassembled WGS sequence"/>
</dbReference>
<protein>
    <submittedName>
        <fullName evidence="2">Uncharacterized protein</fullName>
    </submittedName>
</protein>
<feature type="signal peptide" evidence="1">
    <location>
        <begin position="1"/>
        <end position="27"/>
    </location>
</feature>
<dbReference type="EMBL" id="AVOT02021819">
    <property type="protein sequence ID" value="MBW0510872.1"/>
    <property type="molecule type" value="Genomic_DNA"/>
</dbReference>
<name>A0A9Q3E3Z0_9BASI</name>
<evidence type="ECO:0000256" key="1">
    <source>
        <dbReference type="SAM" id="SignalP"/>
    </source>
</evidence>
<reference evidence="2" key="1">
    <citation type="submission" date="2021-03" db="EMBL/GenBank/DDBJ databases">
        <title>Draft genome sequence of rust myrtle Austropuccinia psidii MF-1, a brazilian biotype.</title>
        <authorList>
            <person name="Quecine M.C."/>
            <person name="Pachon D.M.R."/>
            <person name="Bonatelli M.L."/>
            <person name="Correr F.H."/>
            <person name="Franceschini L.M."/>
            <person name="Leite T.F."/>
            <person name="Margarido G.R.A."/>
            <person name="Almeida C.A."/>
            <person name="Ferrarezi J.A."/>
            <person name="Labate C.A."/>
        </authorList>
    </citation>
    <scope>NUCLEOTIDE SEQUENCE</scope>
    <source>
        <strain evidence="2">MF-1</strain>
    </source>
</reference>
<sequence>GAWRNGRIPLKLRGMLAELVWWPLVAARGHFGKYGPWWSMAKPGSYGFHGIDGQNWLRWVQFWFGTHLALGARWFPPFGLIELGQKGPNWPTDHGLWTVNYGSQAIEAVGGLNGPIRPFRPKPP</sequence>
<dbReference type="AlphaFoldDB" id="A0A9Q3E3Z0"/>
<feature type="non-terminal residue" evidence="2">
    <location>
        <position position="1"/>
    </location>
</feature>
<comment type="caution">
    <text evidence="2">The sequence shown here is derived from an EMBL/GenBank/DDBJ whole genome shotgun (WGS) entry which is preliminary data.</text>
</comment>
<evidence type="ECO:0000313" key="2">
    <source>
        <dbReference type="EMBL" id="MBW0510872.1"/>
    </source>
</evidence>